<sequence>AWVYRTKKGFHVYFFCDQVANEIYMQMLKEAHCCQGFKERSMGNQFSILRVSAKYTRFDIELEYILKSKNTSVLKRPLKKAHVIQELISLGQQCGTHLASLYPQWARFREDAKEWRAPPKPKTRRVRRKNGKNPLSPEEVLHMKRDLEFRQMKDGAKPEKVSHFDESMYEKGMKYVTNLGDVAPDNQPVQTSTHGFVSTNPESIFYVAEPKTKHVSEEDDDDYDDLPEEHEY</sequence>
<dbReference type="EMBL" id="LAZR01041662">
    <property type="protein sequence ID" value="KKL11417.1"/>
    <property type="molecule type" value="Genomic_DNA"/>
</dbReference>
<name>A0A0F9BC28_9ZZZZ</name>
<feature type="compositionally biased region" description="Acidic residues" evidence="1">
    <location>
        <begin position="217"/>
        <end position="232"/>
    </location>
</feature>
<gene>
    <name evidence="2" type="ORF">LCGC14_2546050</name>
</gene>
<feature type="compositionally biased region" description="Basic residues" evidence="1">
    <location>
        <begin position="119"/>
        <end position="131"/>
    </location>
</feature>
<feature type="non-terminal residue" evidence="2">
    <location>
        <position position="1"/>
    </location>
</feature>
<evidence type="ECO:0000256" key="1">
    <source>
        <dbReference type="SAM" id="MobiDB-lite"/>
    </source>
</evidence>
<feature type="region of interest" description="Disordered" evidence="1">
    <location>
        <begin position="113"/>
        <end position="138"/>
    </location>
</feature>
<feature type="compositionally biased region" description="Polar residues" evidence="1">
    <location>
        <begin position="187"/>
        <end position="202"/>
    </location>
</feature>
<feature type="region of interest" description="Disordered" evidence="1">
    <location>
        <begin position="182"/>
        <end position="232"/>
    </location>
</feature>
<protein>
    <submittedName>
        <fullName evidence="2">Uncharacterized protein</fullName>
    </submittedName>
</protein>
<evidence type="ECO:0000313" key="2">
    <source>
        <dbReference type="EMBL" id="KKL11417.1"/>
    </source>
</evidence>
<reference evidence="2" key="1">
    <citation type="journal article" date="2015" name="Nature">
        <title>Complex archaea that bridge the gap between prokaryotes and eukaryotes.</title>
        <authorList>
            <person name="Spang A."/>
            <person name="Saw J.H."/>
            <person name="Jorgensen S.L."/>
            <person name="Zaremba-Niedzwiedzka K."/>
            <person name="Martijn J."/>
            <person name="Lind A.E."/>
            <person name="van Eijk R."/>
            <person name="Schleper C."/>
            <person name="Guy L."/>
            <person name="Ettema T.J."/>
        </authorList>
    </citation>
    <scope>NUCLEOTIDE SEQUENCE</scope>
</reference>
<organism evidence="2">
    <name type="scientific">marine sediment metagenome</name>
    <dbReference type="NCBI Taxonomy" id="412755"/>
    <lineage>
        <taxon>unclassified sequences</taxon>
        <taxon>metagenomes</taxon>
        <taxon>ecological metagenomes</taxon>
    </lineage>
</organism>
<comment type="caution">
    <text evidence="2">The sequence shown here is derived from an EMBL/GenBank/DDBJ whole genome shotgun (WGS) entry which is preliminary data.</text>
</comment>
<dbReference type="AlphaFoldDB" id="A0A0F9BC28"/>
<proteinExistence type="predicted"/>
<accession>A0A0F9BC28</accession>